<organism evidence="7 8">
    <name type="scientific">Cellulomonas chitinilytica</name>
    <dbReference type="NCBI Taxonomy" id="398759"/>
    <lineage>
        <taxon>Bacteria</taxon>
        <taxon>Bacillati</taxon>
        <taxon>Actinomycetota</taxon>
        <taxon>Actinomycetes</taxon>
        <taxon>Micrococcales</taxon>
        <taxon>Cellulomonadaceae</taxon>
        <taxon>Cellulomonas</taxon>
    </lineage>
</organism>
<dbReference type="Gene3D" id="1.10.340.30">
    <property type="entry name" value="Hypothetical protein, domain 2"/>
    <property type="match status" value="1"/>
</dbReference>
<dbReference type="Pfam" id="PF06029">
    <property type="entry name" value="AlkA_N"/>
    <property type="match status" value="1"/>
</dbReference>
<dbReference type="EMBL" id="BONK01000014">
    <property type="protein sequence ID" value="GIG22949.1"/>
    <property type="molecule type" value="Genomic_DNA"/>
</dbReference>
<gene>
    <name evidence="7" type="ORF">Cch01nite_36730</name>
</gene>
<dbReference type="RefSeq" id="WP_203757954.1">
    <property type="nucleotide sequence ID" value="NZ_BONK01000014.1"/>
</dbReference>
<dbReference type="GO" id="GO:0005737">
    <property type="term" value="C:cytoplasm"/>
    <property type="evidence" value="ECO:0007669"/>
    <property type="project" value="TreeGrafter"/>
</dbReference>
<keyword evidence="8" id="KW-1185">Reference proteome</keyword>
<dbReference type="GO" id="GO:0006285">
    <property type="term" value="P:base-excision repair, AP site formation"/>
    <property type="evidence" value="ECO:0007669"/>
    <property type="project" value="TreeGrafter"/>
</dbReference>
<evidence type="ECO:0000256" key="1">
    <source>
        <dbReference type="ARBA" id="ARBA00000086"/>
    </source>
</evidence>
<dbReference type="Proteomes" id="UP000632740">
    <property type="component" value="Unassembled WGS sequence"/>
</dbReference>
<dbReference type="GO" id="GO:0008725">
    <property type="term" value="F:DNA-3-methyladenine glycosylase activity"/>
    <property type="evidence" value="ECO:0007669"/>
    <property type="project" value="TreeGrafter"/>
</dbReference>
<proteinExistence type="predicted"/>
<protein>
    <recommendedName>
        <fullName evidence="2">DNA-3-methyladenine glycosylase II</fullName>
        <ecNumber evidence="2">3.2.2.21</ecNumber>
    </recommendedName>
</protein>
<reference evidence="7" key="1">
    <citation type="submission" date="2021-01" db="EMBL/GenBank/DDBJ databases">
        <title>Whole genome shotgun sequence of Cellulomonas chitinilytica NBRC 110799.</title>
        <authorList>
            <person name="Komaki H."/>
            <person name="Tamura T."/>
        </authorList>
    </citation>
    <scope>NUCLEOTIDE SEQUENCE</scope>
    <source>
        <strain evidence="7">NBRC 110799</strain>
    </source>
</reference>
<dbReference type="SMART" id="SM00478">
    <property type="entry name" value="ENDO3c"/>
    <property type="match status" value="1"/>
</dbReference>
<dbReference type="Pfam" id="PF00730">
    <property type="entry name" value="HhH-GPD"/>
    <property type="match status" value="1"/>
</dbReference>
<dbReference type="Gene3D" id="3.30.310.20">
    <property type="entry name" value="DNA-3-methyladenine glycosylase AlkA, N-terminal domain"/>
    <property type="match status" value="1"/>
</dbReference>
<evidence type="ECO:0000259" key="5">
    <source>
        <dbReference type="SMART" id="SM00478"/>
    </source>
</evidence>
<evidence type="ECO:0000256" key="4">
    <source>
        <dbReference type="ARBA" id="ARBA00023204"/>
    </source>
</evidence>
<dbReference type="SMART" id="SM01009">
    <property type="entry name" value="AlkA_N"/>
    <property type="match status" value="1"/>
</dbReference>
<dbReference type="GO" id="GO:0006307">
    <property type="term" value="P:DNA alkylation repair"/>
    <property type="evidence" value="ECO:0007669"/>
    <property type="project" value="TreeGrafter"/>
</dbReference>
<dbReference type="PANTHER" id="PTHR43003">
    <property type="entry name" value="DNA-3-METHYLADENINE GLYCOSYLASE"/>
    <property type="match status" value="1"/>
</dbReference>
<dbReference type="InterPro" id="IPR037046">
    <property type="entry name" value="AlkA_N_sf"/>
</dbReference>
<dbReference type="InterPro" id="IPR003265">
    <property type="entry name" value="HhH-GPD_domain"/>
</dbReference>
<dbReference type="InterPro" id="IPR010316">
    <property type="entry name" value="AlkA_N"/>
</dbReference>
<dbReference type="EC" id="3.2.2.21" evidence="2"/>
<sequence>MTTVTWHRLERPLDPAPLLASLVAHATPGVEVVEGSTVRRLAVVDGRPTAVEARLSSDLVELRGAPVDVLTRLGARWFGLDDDLGAVADALGPDPVVGPLVRRRPTLRILGHLDGFEAAVSTVLGQQVSLAAARTFAGRLASAYGTPGPAGLVVPPSPDRLAAVDPAELQSVVRITHARARTLHALAAACADGLTLAPGADVHDVRSRLVALPGIGPWTADYLALRVLADRDALPVGDLVLRRALDVPSPRDVAHAAEAWRPFRAFAAVHLWTSHAYAL</sequence>
<evidence type="ECO:0000313" key="8">
    <source>
        <dbReference type="Proteomes" id="UP000632740"/>
    </source>
</evidence>
<dbReference type="SUPFAM" id="SSF48150">
    <property type="entry name" value="DNA-glycosylase"/>
    <property type="match status" value="1"/>
</dbReference>
<evidence type="ECO:0000259" key="6">
    <source>
        <dbReference type="SMART" id="SM01009"/>
    </source>
</evidence>
<evidence type="ECO:0000256" key="3">
    <source>
        <dbReference type="ARBA" id="ARBA00022763"/>
    </source>
</evidence>
<evidence type="ECO:0000256" key="2">
    <source>
        <dbReference type="ARBA" id="ARBA00012000"/>
    </source>
</evidence>
<dbReference type="CDD" id="cd00056">
    <property type="entry name" value="ENDO3c"/>
    <property type="match status" value="1"/>
</dbReference>
<accession>A0A919P8N5</accession>
<keyword evidence="3" id="KW-0227">DNA damage</keyword>
<dbReference type="InterPro" id="IPR051912">
    <property type="entry name" value="Alkylbase_DNA_Glycosylase/TA"/>
</dbReference>
<feature type="domain" description="HhH-GPD" evidence="5">
    <location>
        <begin position="124"/>
        <end position="276"/>
    </location>
</feature>
<comment type="catalytic activity">
    <reaction evidence="1">
        <text>Hydrolysis of alkylated DNA, releasing 3-methyladenine, 3-methylguanine, 7-methylguanine and 7-methyladenine.</text>
        <dbReference type="EC" id="3.2.2.21"/>
    </reaction>
</comment>
<evidence type="ECO:0000313" key="7">
    <source>
        <dbReference type="EMBL" id="GIG22949.1"/>
    </source>
</evidence>
<keyword evidence="4" id="KW-0234">DNA repair</keyword>
<dbReference type="Gene3D" id="1.10.1670.10">
    <property type="entry name" value="Helix-hairpin-Helix base-excision DNA repair enzymes (C-terminal)"/>
    <property type="match status" value="1"/>
</dbReference>
<name>A0A919P8N5_9CELL</name>
<dbReference type="GO" id="GO:0032131">
    <property type="term" value="F:alkylated DNA binding"/>
    <property type="evidence" value="ECO:0007669"/>
    <property type="project" value="TreeGrafter"/>
</dbReference>
<dbReference type="AlphaFoldDB" id="A0A919P8N5"/>
<dbReference type="InterPro" id="IPR023170">
    <property type="entry name" value="HhH_base_excis_C"/>
</dbReference>
<dbReference type="InterPro" id="IPR011257">
    <property type="entry name" value="DNA_glycosylase"/>
</dbReference>
<dbReference type="GO" id="GO:0032993">
    <property type="term" value="C:protein-DNA complex"/>
    <property type="evidence" value="ECO:0007669"/>
    <property type="project" value="TreeGrafter"/>
</dbReference>
<feature type="domain" description="DNA-3-methyladenine glycosylase AlkA N-terminal" evidence="6">
    <location>
        <begin position="2"/>
        <end position="114"/>
    </location>
</feature>
<dbReference type="GO" id="GO:0043916">
    <property type="term" value="F:DNA-7-methylguanine glycosylase activity"/>
    <property type="evidence" value="ECO:0007669"/>
    <property type="project" value="TreeGrafter"/>
</dbReference>
<comment type="caution">
    <text evidence="7">The sequence shown here is derived from an EMBL/GenBank/DDBJ whole genome shotgun (WGS) entry which is preliminary data.</text>
</comment>
<dbReference type="PANTHER" id="PTHR43003:SF13">
    <property type="entry name" value="DNA-3-METHYLADENINE GLYCOSYLASE 2"/>
    <property type="match status" value="1"/>
</dbReference>